<dbReference type="InterPro" id="IPR037257">
    <property type="entry name" value="T2SS_E_N_sf"/>
</dbReference>
<sequence length="145" mass="16359">MANGPKKKRLGEILIEEGVINDLQLATALGDQKQWGGKIGEILLRLKMMSEEDLAYALQARLKVKWLSLKEMQIQEAIIKLVPEDTAKKFLIVPVGIRKTTLYIAMTDPTDLKTLDTLSFNLGMQVKPVIATQSDIKWAIARYYD</sequence>
<dbReference type="EMBL" id="LAZR01045000">
    <property type="protein sequence ID" value="KKL00915.1"/>
    <property type="molecule type" value="Genomic_DNA"/>
</dbReference>
<feature type="non-terminal residue" evidence="2">
    <location>
        <position position="145"/>
    </location>
</feature>
<protein>
    <recommendedName>
        <fullName evidence="1">Type II secretion system protein GspE N-terminal domain-containing protein</fullName>
    </recommendedName>
</protein>
<proteinExistence type="predicted"/>
<name>A0A0F9ANS0_9ZZZZ</name>
<comment type="caution">
    <text evidence="2">The sequence shown here is derived from an EMBL/GenBank/DDBJ whole genome shotgun (WGS) entry which is preliminary data.</text>
</comment>
<dbReference type="Pfam" id="PF05157">
    <property type="entry name" value="MshEN"/>
    <property type="match status" value="1"/>
</dbReference>
<evidence type="ECO:0000259" key="1">
    <source>
        <dbReference type="Pfam" id="PF05157"/>
    </source>
</evidence>
<dbReference type="InterPro" id="IPR007831">
    <property type="entry name" value="T2SS_GspE_N"/>
</dbReference>
<organism evidence="2">
    <name type="scientific">marine sediment metagenome</name>
    <dbReference type="NCBI Taxonomy" id="412755"/>
    <lineage>
        <taxon>unclassified sequences</taxon>
        <taxon>metagenomes</taxon>
        <taxon>ecological metagenomes</taxon>
    </lineage>
</organism>
<dbReference type="FunFam" id="3.30.300.160:FF:000002">
    <property type="entry name" value="Type II secretion system protein E"/>
    <property type="match status" value="1"/>
</dbReference>
<feature type="domain" description="Type II secretion system protein GspE N-terminal" evidence="1">
    <location>
        <begin position="64"/>
        <end position="145"/>
    </location>
</feature>
<accession>A0A0F9ANS0</accession>
<gene>
    <name evidence="2" type="ORF">LCGC14_2627900</name>
</gene>
<dbReference type="SUPFAM" id="SSF160246">
    <property type="entry name" value="EspE N-terminal domain-like"/>
    <property type="match status" value="1"/>
</dbReference>
<dbReference type="Gene3D" id="3.30.300.160">
    <property type="entry name" value="Type II secretion system, protein E, N-terminal domain"/>
    <property type="match status" value="1"/>
</dbReference>
<evidence type="ECO:0000313" key="2">
    <source>
        <dbReference type="EMBL" id="KKL00915.1"/>
    </source>
</evidence>
<reference evidence="2" key="1">
    <citation type="journal article" date="2015" name="Nature">
        <title>Complex archaea that bridge the gap between prokaryotes and eukaryotes.</title>
        <authorList>
            <person name="Spang A."/>
            <person name="Saw J.H."/>
            <person name="Jorgensen S.L."/>
            <person name="Zaremba-Niedzwiedzka K."/>
            <person name="Martijn J."/>
            <person name="Lind A.E."/>
            <person name="van Eijk R."/>
            <person name="Schleper C."/>
            <person name="Guy L."/>
            <person name="Ettema T.J."/>
        </authorList>
    </citation>
    <scope>NUCLEOTIDE SEQUENCE</scope>
</reference>
<dbReference type="AlphaFoldDB" id="A0A0F9ANS0"/>